<evidence type="ECO:0000313" key="2">
    <source>
        <dbReference type="EMBL" id="KAF2749655.1"/>
    </source>
</evidence>
<accession>A0A6A6VGG3</accession>
<keyword evidence="3" id="KW-1185">Reference proteome</keyword>
<protein>
    <submittedName>
        <fullName evidence="2">Uncharacterized protein</fullName>
    </submittedName>
</protein>
<reference evidence="2" key="1">
    <citation type="journal article" date="2020" name="Stud. Mycol.">
        <title>101 Dothideomycetes genomes: a test case for predicting lifestyles and emergence of pathogens.</title>
        <authorList>
            <person name="Haridas S."/>
            <person name="Albert R."/>
            <person name="Binder M."/>
            <person name="Bloem J."/>
            <person name="Labutti K."/>
            <person name="Salamov A."/>
            <person name="Andreopoulos B."/>
            <person name="Baker S."/>
            <person name="Barry K."/>
            <person name="Bills G."/>
            <person name="Bluhm B."/>
            <person name="Cannon C."/>
            <person name="Castanera R."/>
            <person name="Culley D."/>
            <person name="Daum C."/>
            <person name="Ezra D."/>
            <person name="Gonzalez J."/>
            <person name="Henrissat B."/>
            <person name="Kuo A."/>
            <person name="Liang C."/>
            <person name="Lipzen A."/>
            <person name="Lutzoni F."/>
            <person name="Magnuson J."/>
            <person name="Mondo S."/>
            <person name="Nolan M."/>
            <person name="Ohm R."/>
            <person name="Pangilinan J."/>
            <person name="Park H.-J."/>
            <person name="Ramirez L."/>
            <person name="Alfaro M."/>
            <person name="Sun H."/>
            <person name="Tritt A."/>
            <person name="Yoshinaga Y."/>
            <person name="Zwiers L.-H."/>
            <person name="Turgeon B."/>
            <person name="Goodwin S."/>
            <person name="Spatafora J."/>
            <person name="Crous P."/>
            <person name="Grigoriev I."/>
        </authorList>
    </citation>
    <scope>NUCLEOTIDE SEQUENCE</scope>
    <source>
        <strain evidence="2">CBS 119925</strain>
    </source>
</reference>
<organism evidence="2 3">
    <name type="scientific">Sporormia fimetaria CBS 119925</name>
    <dbReference type="NCBI Taxonomy" id="1340428"/>
    <lineage>
        <taxon>Eukaryota</taxon>
        <taxon>Fungi</taxon>
        <taxon>Dikarya</taxon>
        <taxon>Ascomycota</taxon>
        <taxon>Pezizomycotina</taxon>
        <taxon>Dothideomycetes</taxon>
        <taxon>Pleosporomycetidae</taxon>
        <taxon>Pleosporales</taxon>
        <taxon>Sporormiaceae</taxon>
        <taxon>Sporormia</taxon>
    </lineage>
</organism>
<dbReference type="Proteomes" id="UP000799440">
    <property type="component" value="Unassembled WGS sequence"/>
</dbReference>
<dbReference type="AlphaFoldDB" id="A0A6A6VGG3"/>
<evidence type="ECO:0000256" key="1">
    <source>
        <dbReference type="SAM" id="MobiDB-lite"/>
    </source>
</evidence>
<sequence length="212" mass="23097">MCINLTAFGSHLARCLLAPTGAARTATSAVRRRPIGRWASPKADMCACLSSVKRWAICGPRSKTLCRGCCATSSAATSREGNCAGSYHETGRVLSLHRRLRMLTHKWVRRRHGQRTSAAEAGSETRSDVRIRIELSTIDHSETFASQQPQPCTRVGMSWIRSMHQSLEAADRGSTPVRISTPAPSSTASAQTGDLTNRVSLAMMTQGSRREQ</sequence>
<feature type="region of interest" description="Disordered" evidence="1">
    <location>
        <begin position="167"/>
        <end position="197"/>
    </location>
</feature>
<name>A0A6A6VGG3_9PLEO</name>
<dbReference type="EMBL" id="MU006565">
    <property type="protein sequence ID" value="KAF2749655.1"/>
    <property type="molecule type" value="Genomic_DNA"/>
</dbReference>
<evidence type="ECO:0000313" key="3">
    <source>
        <dbReference type="Proteomes" id="UP000799440"/>
    </source>
</evidence>
<feature type="compositionally biased region" description="Low complexity" evidence="1">
    <location>
        <begin position="180"/>
        <end position="190"/>
    </location>
</feature>
<gene>
    <name evidence="2" type="ORF">M011DRAFT_272681</name>
</gene>
<proteinExistence type="predicted"/>